<dbReference type="NCBIfam" id="NF011405">
    <property type="entry name" value="PRK14830.1"/>
    <property type="match status" value="1"/>
</dbReference>
<feature type="binding site" evidence="2">
    <location>
        <begin position="192"/>
        <end position="194"/>
    </location>
    <ligand>
        <name>substrate</name>
    </ligand>
</feature>
<keyword evidence="2" id="KW-0479">Metal-binding</keyword>
<name>A0A2N8HB82_9BACT</name>
<comment type="similarity">
    <text evidence="2">Belongs to the UPP synthase family.</text>
</comment>
<feature type="binding site" evidence="2">
    <location>
        <position position="18"/>
    </location>
    <ligand>
        <name>Mg(2+)</name>
        <dbReference type="ChEBI" id="CHEBI:18420"/>
    </ligand>
</feature>
<accession>A0A2N8HB82</accession>
<dbReference type="EC" id="2.5.1.-" evidence="2"/>
<comment type="cofactor">
    <cofactor evidence="2">
        <name>Mg(2+)</name>
        <dbReference type="ChEBI" id="CHEBI:18420"/>
    </cofactor>
    <text evidence="2">Binds 2 magnesium ions per subunit.</text>
</comment>
<comment type="caution">
    <text evidence="3">The sequence shown here is derived from an EMBL/GenBank/DDBJ whole genome shotgun (WGS) entry which is preliminary data.</text>
</comment>
<dbReference type="InterPro" id="IPR001441">
    <property type="entry name" value="UPP_synth-like"/>
</dbReference>
<feature type="active site" description="Proton acceptor" evidence="2">
    <location>
        <position position="66"/>
    </location>
</feature>
<comment type="function">
    <text evidence="2">Catalyzes the condensation of isopentenyl diphosphate (IPP) with allylic pyrophosphates generating different type of terpenoids.</text>
</comment>
<dbReference type="NCBIfam" id="TIGR00055">
    <property type="entry name" value="uppS"/>
    <property type="match status" value="1"/>
</dbReference>
<evidence type="ECO:0000313" key="4">
    <source>
        <dbReference type="Proteomes" id="UP000236000"/>
    </source>
</evidence>
<dbReference type="GO" id="GO:0045547">
    <property type="term" value="F:ditrans,polycis-polyprenyl diphosphate synthase [(2E,6E)-farnesyl diphosphate specific] activity"/>
    <property type="evidence" value="ECO:0007669"/>
    <property type="project" value="TreeGrafter"/>
</dbReference>
<keyword evidence="2" id="KW-0460">Magnesium</keyword>
<dbReference type="PANTHER" id="PTHR10291">
    <property type="entry name" value="DEHYDRODOLICHYL DIPHOSPHATE SYNTHASE FAMILY MEMBER"/>
    <property type="match status" value="1"/>
</dbReference>
<dbReference type="RefSeq" id="WP_102715394.1">
    <property type="nucleotide sequence ID" value="NZ_CABMLK010000002.1"/>
</dbReference>
<dbReference type="HAMAP" id="MF_01139">
    <property type="entry name" value="ISPT"/>
    <property type="match status" value="1"/>
</dbReference>
<feature type="binding site" evidence="2">
    <location>
        <position position="23"/>
    </location>
    <ligand>
        <name>substrate</name>
    </ligand>
</feature>
<feature type="active site" evidence="2">
    <location>
        <position position="18"/>
    </location>
</feature>
<feature type="binding site" evidence="2">
    <location>
        <position position="186"/>
    </location>
    <ligand>
        <name>substrate</name>
    </ligand>
</feature>
<evidence type="ECO:0000313" key="3">
    <source>
        <dbReference type="EMBL" id="PNC17134.1"/>
    </source>
</evidence>
<evidence type="ECO:0000256" key="1">
    <source>
        <dbReference type="ARBA" id="ARBA00022679"/>
    </source>
</evidence>
<comment type="subunit">
    <text evidence="2">Homodimer.</text>
</comment>
<dbReference type="InterPro" id="IPR036424">
    <property type="entry name" value="UPP_synth-like_sf"/>
</dbReference>
<dbReference type="OrthoDB" id="4191603at2"/>
<dbReference type="InterPro" id="IPR018520">
    <property type="entry name" value="UPP_synth-like_CS"/>
</dbReference>
<dbReference type="GO" id="GO:0000287">
    <property type="term" value="F:magnesium ion binding"/>
    <property type="evidence" value="ECO:0007669"/>
    <property type="project" value="UniProtKB-UniRule"/>
</dbReference>
<dbReference type="Proteomes" id="UP000236000">
    <property type="component" value="Unassembled WGS sequence"/>
</dbReference>
<feature type="binding site" evidence="2">
    <location>
        <position position="69"/>
    </location>
    <ligand>
        <name>substrate</name>
    </ligand>
</feature>
<sequence length="238" mass="27302">MLTIPKEKLPVHIACIMDGNGRWAHSRHLPRQAGHRAGADTVEHCVDFCIDHGIPWLTLYAFSSENWNRPKMEVHALMILLHEFLKKRLSQMQEKGVRLRAIGDISRLPKRTQKLLQSSMEATRENTRLNLVLALSYGSRAEITGAARKIAEKAARGELHPDQVTEDLFNQHLDTAGMPEPDLLIRTSGEMRVSNFLLWQISYSELYVTDTLWPDFSDRDMEAALLDYSRRKRRFGAL</sequence>
<feature type="binding site" evidence="2">
    <location>
        <position position="205"/>
    </location>
    <ligand>
        <name>Mg(2+)</name>
        <dbReference type="ChEBI" id="CHEBI:18420"/>
    </ligand>
</feature>
<feature type="binding site" evidence="2">
    <location>
        <begin position="19"/>
        <end position="22"/>
    </location>
    <ligand>
        <name>substrate</name>
    </ligand>
</feature>
<dbReference type="PANTHER" id="PTHR10291:SF0">
    <property type="entry name" value="DEHYDRODOLICHYL DIPHOSPHATE SYNTHASE 2"/>
    <property type="match status" value="1"/>
</dbReference>
<dbReference type="PROSITE" id="PS01066">
    <property type="entry name" value="UPP_SYNTHASE"/>
    <property type="match status" value="1"/>
</dbReference>
<keyword evidence="1 2" id="KW-0808">Transferase</keyword>
<dbReference type="GO" id="GO:0016094">
    <property type="term" value="P:polyprenol biosynthetic process"/>
    <property type="evidence" value="ECO:0007669"/>
    <property type="project" value="TreeGrafter"/>
</dbReference>
<protein>
    <recommendedName>
        <fullName evidence="2">Isoprenyl transferase</fullName>
        <ecNumber evidence="2">2.5.1.-</ecNumber>
    </recommendedName>
</protein>
<feature type="binding site" evidence="2">
    <location>
        <position position="35"/>
    </location>
    <ligand>
        <name>substrate</name>
    </ligand>
</feature>
<dbReference type="FunFam" id="3.40.1180.10:FF:000001">
    <property type="entry name" value="(2E,6E)-farnesyl-diphosphate-specific ditrans,polycis-undecaprenyl-diphosphate synthase"/>
    <property type="match status" value="1"/>
</dbReference>
<feature type="binding site" evidence="2">
    <location>
        <begin position="63"/>
        <end position="65"/>
    </location>
    <ligand>
        <name>substrate</name>
    </ligand>
</feature>
<dbReference type="Pfam" id="PF01255">
    <property type="entry name" value="Prenyltransf"/>
    <property type="match status" value="1"/>
</dbReference>
<evidence type="ECO:0000256" key="2">
    <source>
        <dbReference type="HAMAP-Rule" id="MF_01139"/>
    </source>
</evidence>
<dbReference type="AlphaFoldDB" id="A0A2N8HB82"/>
<dbReference type="EMBL" id="PJKA01000013">
    <property type="protein sequence ID" value="PNC17134.1"/>
    <property type="molecule type" value="Genomic_DNA"/>
</dbReference>
<dbReference type="CDD" id="cd00475">
    <property type="entry name" value="Cis_IPPS"/>
    <property type="match status" value="1"/>
</dbReference>
<dbReference type="SUPFAM" id="SSF64005">
    <property type="entry name" value="Undecaprenyl diphosphate synthase"/>
    <property type="match status" value="1"/>
</dbReference>
<organism evidence="3 4">
    <name type="scientific">Akkermansia muciniphila</name>
    <dbReference type="NCBI Taxonomy" id="239935"/>
    <lineage>
        <taxon>Bacteria</taxon>
        <taxon>Pseudomonadati</taxon>
        <taxon>Verrucomicrobiota</taxon>
        <taxon>Verrucomicrobiia</taxon>
        <taxon>Verrucomicrobiales</taxon>
        <taxon>Akkermansiaceae</taxon>
        <taxon>Akkermansia</taxon>
    </lineage>
</organism>
<gene>
    <name evidence="3" type="ORF">CXU22_10915</name>
</gene>
<reference evidence="3 4" key="1">
    <citation type="journal article" date="2017" name="BMC Genomics">
        <title>Genome sequencing of 39 Akkermansia muciniphila isolates reveals its population structure, genomic and functional diverisity, and global distribution in mammalian gut microbiotas.</title>
        <authorList>
            <person name="Guo X."/>
            <person name="Li S."/>
            <person name="Zhang J."/>
            <person name="Wu F."/>
            <person name="Li X."/>
            <person name="Wu D."/>
            <person name="Zhang M."/>
            <person name="Ou Z."/>
            <person name="Jie Z."/>
            <person name="Yan Q."/>
            <person name="Li P."/>
            <person name="Yi J."/>
            <person name="Peng Y."/>
        </authorList>
    </citation>
    <scope>NUCLEOTIDE SEQUENCE [LARGE SCALE GENOMIC DNA]</scope>
    <source>
        <strain evidence="3 4">GP24</strain>
    </source>
</reference>
<dbReference type="Gene3D" id="3.40.1180.10">
    <property type="entry name" value="Decaprenyl diphosphate synthase-like"/>
    <property type="match status" value="1"/>
</dbReference>
<feature type="binding site" evidence="2">
    <location>
        <position position="67"/>
    </location>
    <ligand>
        <name>substrate</name>
    </ligand>
</feature>
<feature type="binding site" evidence="2">
    <location>
        <position position="31"/>
    </location>
    <ligand>
        <name>substrate</name>
    </ligand>
</feature>
<proteinExistence type="inferred from homology"/>